<dbReference type="InterPro" id="IPR029063">
    <property type="entry name" value="SAM-dependent_MTases_sf"/>
</dbReference>
<accession>A0ABR9GD49</accession>
<sequence>MHWKAKATLQNAVSRLPPESSYATYYWLQRHFGGLRHINPVARLRAGIETWRQIEKLGGDPFDKTFFEVGTGRVPMTPLSYWLMGARRVITIDLNPYLKEELTRECLRYIADHAEEMQALFGALLNRKRFEAMLDFERQGYFDLQQLLDLCHITYIAPGDAARTGLGPDEIDFHTSFNVFEHIPRDVLLAILDEGNRIIRSDGLFVHRVDYSDHFSHSDTRISPINFLQYSDAQWERYAGNRYMYMNRLRHDDFLALFESGRHAILAVDPTIDAPSLELLRGGKLVVDGRFGDKAREVLATTEAWIVCAKAEQALA</sequence>
<organism evidence="1 2">
    <name type="scientific">Dyella acidiphila</name>
    <dbReference type="NCBI Taxonomy" id="2775866"/>
    <lineage>
        <taxon>Bacteria</taxon>
        <taxon>Pseudomonadati</taxon>
        <taxon>Pseudomonadota</taxon>
        <taxon>Gammaproteobacteria</taxon>
        <taxon>Lysobacterales</taxon>
        <taxon>Rhodanobacteraceae</taxon>
        <taxon>Dyella</taxon>
    </lineage>
</organism>
<reference evidence="1 2" key="1">
    <citation type="submission" date="2020-09" db="EMBL/GenBank/DDBJ databases">
        <title>Dyella sp. 7MK23 isolated from forest soil.</title>
        <authorList>
            <person name="Fu J."/>
        </authorList>
    </citation>
    <scope>NUCLEOTIDE SEQUENCE [LARGE SCALE GENOMIC DNA]</scope>
    <source>
        <strain evidence="1 2">7MK23</strain>
    </source>
</reference>
<evidence type="ECO:0000313" key="2">
    <source>
        <dbReference type="Proteomes" id="UP000651010"/>
    </source>
</evidence>
<dbReference type="Gene3D" id="3.40.50.150">
    <property type="entry name" value="Vaccinia Virus protein VP39"/>
    <property type="match status" value="1"/>
</dbReference>
<protein>
    <recommendedName>
        <fullName evidence="3">Methyltransferase domain-containing protein</fullName>
    </recommendedName>
</protein>
<keyword evidence="2" id="KW-1185">Reference proteome</keyword>
<evidence type="ECO:0000313" key="1">
    <source>
        <dbReference type="EMBL" id="MBE1161970.1"/>
    </source>
</evidence>
<dbReference type="RefSeq" id="WP_192556813.1">
    <property type="nucleotide sequence ID" value="NZ_JACZZA010000011.1"/>
</dbReference>
<dbReference type="SUPFAM" id="SSF53335">
    <property type="entry name" value="S-adenosyl-L-methionine-dependent methyltransferases"/>
    <property type="match status" value="1"/>
</dbReference>
<proteinExistence type="predicted"/>
<dbReference type="EMBL" id="JACZZA010000011">
    <property type="protein sequence ID" value="MBE1161970.1"/>
    <property type="molecule type" value="Genomic_DNA"/>
</dbReference>
<evidence type="ECO:0008006" key="3">
    <source>
        <dbReference type="Google" id="ProtNLM"/>
    </source>
</evidence>
<comment type="caution">
    <text evidence="1">The sequence shown here is derived from an EMBL/GenBank/DDBJ whole genome shotgun (WGS) entry which is preliminary data.</text>
</comment>
<gene>
    <name evidence="1" type="ORF">IGX34_16420</name>
</gene>
<dbReference type="Proteomes" id="UP000651010">
    <property type="component" value="Unassembled WGS sequence"/>
</dbReference>
<name>A0ABR9GD49_9GAMM</name>